<dbReference type="EMBL" id="JABERG010000002">
    <property type="protein sequence ID" value="NNH86671.1"/>
    <property type="molecule type" value="Genomic_DNA"/>
</dbReference>
<comment type="caution">
    <text evidence="1">The sequence shown here is derived from an EMBL/GenBank/DDBJ whole genome shotgun (WGS) entry which is preliminary data.</text>
</comment>
<name>A0ABX1UZ79_9GAMM</name>
<evidence type="ECO:0000313" key="2">
    <source>
        <dbReference type="Proteomes" id="UP000546536"/>
    </source>
</evidence>
<dbReference type="RefSeq" id="WP_171543728.1">
    <property type="nucleotide sequence ID" value="NZ_JABERG010000002.1"/>
</dbReference>
<evidence type="ECO:0000313" key="1">
    <source>
        <dbReference type="EMBL" id="NNH86671.1"/>
    </source>
</evidence>
<organism evidence="1 2">
    <name type="scientific">Acinetobacter terrae</name>
    <dbReference type="NCBI Taxonomy" id="2731247"/>
    <lineage>
        <taxon>Bacteria</taxon>
        <taxon>Pseudomonadati</taxon>
        <taxon>Pseudomonadota</taxon>
        <taxon>Gammaproteobacteria</taxon>
        <taxon>Moraxellales</taxon>
        <taxon>Moraxellaceae</taxon>
        <taxon>Acinetobacter</taxon>
        <taxon>Acinetobacter Taxon 24</taxon>
    </lineage>
</organism>
<dbReference type="Proteomes" id="UP000546536">
    <property type="component" value="Unassembled WGS sequence"/>
</dbReference>
<sequence>MNNTNFDKYHPEIDNWFNFYFKESNLKSDCLIVVLSPSTGFMLKNYDLMHDALYISEKTNSYYTFSIDILSDVISNFLNDLDKTVVVYVGSSKSGFGAINLGRMQPKLNKLQKSFSLSFSPVTRVYPLDKPHPYKTYTGFIKKIESNALFKQSAEKFGLLTKAPNLENYKEVIYVGAYSSYDIQELSYLLSVSQKAYKFIDVNLVPTQSHNITALFAFANLPFDDFISRCLIASENDHELQWTKADSDMLIQNANKIFESVKNKTIPHIIEGILQD</sequence>
<protein>
    <submittedName>
        <fullName evidence="1">Uncharacterized protein</fullName>
    </submittedName>
</protein>
<reference evidence="1 2" key="1">
    <citation type="submission" date="2020-04" db="EMBL/GenBank/DDBJ databases">
        <title>Acinetobacter Taxon 24.</title>
        <authorList>
            <person name="Nemec A."/>
            <person name="Radolfova-Krizova L."/>
            <person name="Higgins P.G."/>
            <person name="Spanelova P."/>
        </authorList>
    </citation>
    <scope>NUCLEOTIDE SEQUENCE [LARGE SCALE GENOMIC DNA]</scope>
    <source>
        <strain evidence="1 2">ANC 4279</strain>
    </source>
</reference>
<gene>
    <name evidence="1" type="ORF">HLH13_02865</name>
</gene>
<keyword evidence="2" id="KW-1185">Reference proteome</keyword>
<accession>A0ABX1UZ79</accession>
<proteinExistence type="predicted"/>